<name>A0A5C4JUK0_9HYPH</name>
<dbReference type="InterPro" id="IPR001790">
    <property type="entry name" value="Ribosomal_uL10"/>
</dbReference>
<dbReference type="PANTHER" id="PTHR11560">
    <property type="entry name" value="39S RIBOSOMAL PROTEIN L10, MITOCHONDRIAL"/>
    <property type="match status" value="1"/>
</dbReference>
<keyword evidence="6" id="KW-0699">rRNA-binding</keyword>
<dbReference type="GO" id="GO:0070180">
    <property type="term" value="F:large ribosomal subunit rRNA binding"/>
    <property type="evidence" value="ECO:0007669"/>
    <property type="project" value="UniProtKB-UniRule"/>
</dbReference>
<dbReference type="Gene3D" id="6.10.250.290">
    <property type="match status" value="1"/>
</dbReference>
<dbReference type="OrthoDB" id="9791972at2"/>
<keyword evidence="8" id="KW-1185">Reference proteome</keyword>
<dbReference type="InterPro" id="IPR047865">
    <property type="entry name" value="Ribosomal_uL10_bac_type"/>
</dbReference>
<organism evidence="7 8">
    <name type="scientific">Martelella lutilitoris</name>
    <dbReference type="NCBI Taxonomy" id="2583532"/>
    <lineage>
        <taxon>Bacteria</taxon>
        <taxon>Pseudomonadati</taxon>
        <taxon>Pseudomonadota</taxon>
        <taxon>Alphaproteobacteria</taxon>
        <taxon>Hyphomicrobiales</taxon>
        <taxon>Aurantimonadaceae</taxon>
        <taxon>Martelella</taxon>
    </lineage>
</organism>
<comment type="subunit">
    <text evidence="6">Part of the ribosomal stalk of the 50S ribosomal subunit. The N-terminus interacts with L11 and the large rRNA to form the base of the stalk. The C-terminus forms an elongated spine to which L12 dimers bind in a sequential fashion forming a multimeric L10(L12)X complex.</text>
</comment>
<dbReference type="GO" id="GO:0015934">
    <property type="term" value="C:large ribosomal subunit"/>
    <property type="evidence" value="ECO:0007669"/>
    <property type="project" value="InterPro"/>
</dbReference>
<dbReference type="PROSITE" id="PS01109">
    <property type="entry name" value="RIBOSOMAL_L10"/>
    <property type="match status" value="1"/>
</dbReference>
<dbReference type="InterPro" id="IPR043141">
    <property type="entry name" value="Ribosomal_uL10-like_sf"/>
</dbReference>
<dbReference type="NCBIfam" id="NF000955">
    <property type="entry name" value="PRK00099.1-1"/>
    <property type="match status" value="1"/>
</dbReference>
<keyword evidence="3 6" id="KW-0689">Ribosomal protein</keyword>
<evidence type="ECO:0000313" key="8">
    <source>
        <dbReference type="Proteomes" id="UP000307874"/>
    </source>
</evidence>
<proteinExistence type="inferred from homology"/>
<evidence type="ECO:0000256" key="2">
    <source>
        <dbReference type="ARBA" id="ARBA00008889"/>
    </source>
</evidence>
<reference evidence="7 8" key="1">
    <citation type="submission" date="2019-05" db="EMBL/GenBank/DDBJ databases">
        <authorList>
            <person name="Lee S.D."/>
        </authorList>
    </citation>
    <scope>NUCLEOTIDE SEQUENCE [LARGE SCALE GENOMIC DNA]</scope>
    <source>
        <strain evidence="7 8">GH2-6</strain>
    </source>
</reference>
<dbReference type="Proteomes" id="UP000307874">
    <property type="component" value="Unassembled WGS sequence"/>
</dbReference>
<dbReference type="Pfam" id="PF00466">
    <property type="entry name" value="Ribosomal_L10"/>
    <property type="match status" value="1"/>
</dbReference>
<dbReference type="GO" id="GO:0003735">
    <property type="term" value="F:structural constituent of ribosome"/>
    <property type="evidence" value="ECO:0007669"/>
    <property type="project" value="InterPro"/>
</dbReference>
<comment type="similarity">
    <text evidence="2 6">Belongs to the universal ribosomal protein uL10 family.</text>
</comment>
<comment type="caution">
    <text evidence="7">The sequence shown here is derived from an EMBL/GenBank/DDBJ whole genome shotgun (WGS) entry which is preliminary data.</text>
</comment>
<keyword evidence="6" id="KW-0694">RNA-binding</keyword>
<keyword evidence="4 6" id="KW-0687">Ribonucleoprotein</keyword>
<evidence type="ECO:0000313" key="7">
    <source>
        <dbReference type="EMBL" id="TNB48299.1"/>
    </source>
</evidence>
<gene>
    <name evidence="6" type="primary">rplJ</name>
    <name evidence="7" type="ORF">FF124_08170</name>
</gene>
<dbReference type="RefSeq" id="WP_138748004.1">
    <property type="nucleotide sequence ID" value="NZ_VCLB01000004.1"/>
</dbReference>
<dbReference type="InterPro" id="IPR002363">
    <property type="entry name" value="Ribosomal_uL10_CS_bac"/>
</dbReference>
<evidence type="ECO:0000256" key="4">
    <source>
        <dbReference type="ARBA" id="ARBA00023274"/>
    </source>
</evidence>
<dbReference type="GO" id="GO:0006412">
    <property type="term" value="P:translation"/>
    <property type="evidence" value="ECO:0007669"/>
    <property type="project" value="UniProtKB-UniRule"/>
</dbReference>
<evidence type="ECO:0000256" key="6">
    <source>
        <dbReference type="HAMAP-Rule" id="MF_00362"/>
    </source>
</evidence>
<evidence type="ECO:0000256" key="5">
    <source>
        <dbReference type="ARBA" id="ARBA00035202"/>
    </source>
</evidence>
<dbReference type="InterPro" id="IPR022973">
    <property type="entry name" value="Ribosomal_uL10_bac"/>
</dbReference>
<sequence length="172" mass="18140">MERAEKREFVTELNEVFKASGSVVVAHYAGVTVAQMNDFRSKMRQAGGTVKVAKNRLAKIALQGTESEGMADLFTGQTLIAYCDDPVTAPKVCMDFAKGNDKLVVIGGAMGATVLDADGVKSLATMPSLDELRAKLVGMIQTPATRIATIASAPASQLARVLNAYATKDEAA</sequence>
<dbReference type="SUPFAM" id="SSF160369">
    <property type="entry name" value="Ribosomal protein L10-like"/>
    <property type="match status" value="1"/>
</dbReference>
<dbReference type="CDD" id="cd05797">
    <property type="entry name" value="Ribosomal_L10"/>
    <property type="match status" value="1"/>
</dbReference>
<dbReference type="HAMAP" id="MF_00362">
    <property type="entry name" value="Ribosomal_uL10"/>
    <property type="match status" value="1"/>
</dbReference>
<protein>
    <recommendedName>
        <fullName evidence="5 6">Large ribosomal subunit protein uL10</fullName>
    </recommendedName>
</protein>
<evidence type="ECO:0000256" key="3">
    <source>
        <dbReference type="ARBA" id="ARBA00022980"/>
    </source>
</evidence>
<dbReference type="AlphaFoldDB" id="A0A5C4JUK0"/>
<accession>A0A5C4JUK0</accession>
<evidence type="ECO:0000256" key="1">
    <source>
        <dbReference type="ARBA" id="ARBA00002633"/>
    </source>
</evidence>
<dbReference type="Gene3D" id="3.30.70.1730">
    <property type="match status" value="1"/>
</dbReference>
<dbReference type="EMBL" id="VCLB01000004">
    <property type="protein sequence ID" value="TNB48299.1"/>
    <property type="molecule type" value="Genomic_DNA"/>
</dbReference>
<reference evidence="7 8" key="2">
    <citation type="submission" date="2019-06" db="EMBL/GenBank/DDBJ databases">
        <title>Martelella lutilitoris sp. nov., isolated from a tidal mudflat.</title>
        <authorList>
            <person name="Kim Y.-J."/>
        </authorList>
    </citation>
    <scope>NUCLEOTIDE SEQUENCE [LARGE SCALE GENOMIC DNA]</scope>
    <source>
        <strain evidence="7 8">GH2-6</strain>
    </source>
</reference>
<comment type="function">
    <text evidence="1 6">Forms part of the ribosomal stalk, playing a central role in the interaction of the ribosome with GTP-bound translation factors.</text>
</comment>